<dbReference type="InterPro" id="IPR058248">
    <property type="entry name" value="Lxx211020-like"/>
</dbReference>
<organism evidence="1 2">
    <name type="scientific">Thioalkalivibrio denitrificans</name>
    <dbReference type="NCBI Taxonomy" id="108003"/>
    <lineage>
        <taxon>Bacteria</taxon>
        <taxon>Pseudomonadati</taxon>
        <taxon>Pseudomonadota</taxon>
        <taxon>Gammaproteobacteria</taxon>
        <taxon>Chromatiales</taxon>
        <taxon>Ectothiorhodospiraceae</taxon>
        <taxon>Thioalkalivibrio</taxon>
    </lineage>
</organism>
<keyword evidence="2" id="KW-1185">Reference proteome</keyword>
<proteinExistence type="predicted"/>
<dbReference type="PANTHER" id="PTHR36302">
    <property type="entry name" value="BLR7088 PROTEIN"/>
    <property type="match status" value="1"/>
</dbReference>
<evidence type="ECO:0008006" key="3">
    <source>
        <dbReference type="Google" id="ProtNLM"/>
    </source>
</evidence>
<dbReference type="SUPFAM" id="SSF110087">
    <property type="entry name" value="DR1885-like metal-binding protein"/>
    <property type="match status" value="1"/>
</dbReference>
<dbReference type="STRING" id="108003.B1C78_03170"/>
<dbReference type="InterPro" id="IPR007410">
    <property type="entry name" value="LpqE-like"/>
</dbReference>
<dbReference type="Pfam" id="PF04314">
    <property type="entry name" value="PCuAC"/>
    <property type="match status" value="1"/>
</dbReference>
<sequence length="148" mass="15942">MPAIADSGAAQVMEITEAAWVRATPPNRDITAGYLTIRNTGSETRHIVAAASPVAGRVELHTHIHDRESGMMQMREVESIELPAGETVQLAPGGLHLMIMNLKQDLQPGASVSLTLEFDDGSHLELEAEVHRQAPGGHQGHGHGHHHH</sequence>
<dbReference type="PANTHER" id="PTHR36302:SF1">
    <property type="entry name" value="COPPER CHAPERONE PCU(A)C"/>
    <property type="match status" value="1"/>
</dbReference>
<dbReference type="Proteomes" id="UP000189462">
    <property type="component" value="Unassembled WGS sequence"/>
</dbReference>
<protein>
    <recommendedName>
        <fullName evidence="3">Copper chaperone PCu(A)C</fullName>
    </recommendedName>
</protein>
<dbReference type="AlphaFoldDB" id="A0A1V3NRT7"/>
<dbReference type="Gene3D" id="2.60.40.1890">
    <property type="entry name" value="PCu(A)C copper chaperone"/>
    <property type="match status" value="1"/>
</dbReference>
<accession>A0A1V3NRT7</accession>
<evidence type="ECO:0000313" key="2">
    <source>
        <dbReference type="Proteomes" id="UP000189462"/>
    </source>
</evidence>
<gene>
    <name evidence="1" type="ORF">B1C78_03170</name>
</gene>
<evidence type="ECO:0000313" key="1">
    <source>
        <dbReference type="EMBL" id="OOG27724.1"/>
    </source>
</evidence>
<dbReference type="InterPro" id="IPR036182">
    <property type="entry name" value="PCuAC_sf"/>
</dbReference>
<dbReference type="OrthoDB" id="9796962at2"/>
<reference evidence="1 2" key="1">
    <citation type="submission" date="2017-02" db="EMBL/GenBank/DDBJ databases">
        <title>Genomic diversity within the haloalkaliphilic genus Thioalkalivibrio.</title>
        <authorList>
            <person name="Ahn A.-C."/>
            <person name="Meier-Kolthoff J."/>
            <person name="Overmars L."/>
            <person name="Richter M."/>
            <person name="Woyke T."/>
            <person name="Sorokin D.Y."/>
            <person name="Muyzer G."/>
        </authorList>
    </citation>
    <scope>NUCLEOTIDE SEQUENCE [LARGE SCALE GENOMIC DNA]</scope>
    <source>
        <strain evidence="1 2">ALJD</strain>
    </source>
</reference>
<dbReference type="EMBL" id="MVBK01000018">
    <property type="protein sequence ID" value="OOG27724.1"/>
    <property type="molecule type" value="Genomic_DNA"/>
</dbReference>
<comment type="caution">
    <text evidence="1">The sequence shown here is derived from an EMBL/GenBank/DDBJ whole genome shotgun (WGS) entry which is preliminary data.</text>
</comment>
<name>A0A1V3NRT7_9GAMM</name>